<feature type="transmembrane region" description="Helical" evidence="1">
    <location>
        <begin position="80"/>
        <end position="99"/>
    </location>
</feature>
<evidence type="ECO:0000313" key="3">
    <source>
        <dbReference type="Proteomes" id="UP000654345"/>
    </source>
</evidence>
<feature type="transmembrane region" description="Helical" evidence="1">
    <location>
        <begin position="277"/>
        <end position="299"/>
    </location>
</feature>
<keyword evidence="1" id="KW-0812">Transmembrane</keyword>
<dbReference type="InterPro" id="IPR046192">
    <property type="entry name" value="DUF6220"/>
</dbReference>
<evidence type="ECO:0000313" key="2">
    <source>
        <dbReference type="EMBL" id="GHO57304.1"/>
    </source>
</evidence>
<reference evidence="2 3" key="1">
    <citation type="journal article" date="2021" name="Int. J. Syst. Evol. Microbiol.">
        <title>Reticulibacter mediterranei gen. nov., sp. nov., within the new family Reticulibacteraceae fam. nov., and Ktedonospora formicarum gen. nov., sp. nov., Ktedonobacter robiniae sp. nov., Dictyobacter formicarum sp. nov. and Dictyobacter arantiisoli sp. nov., belonging to the class Ktedonobacteria.</title>
        <authorList>
            <person name="Yabe S."/>
            <person name="Zheng Y."/>
            <person name="Wang C.M."/>
            <person name="Sakai Y."/>
            <person name="Abe K."/>
            <person name="Yokota A."/>
            <person name="Donadio S."/>
            <person name="Cavaletti L."/>
            <person name="Monciardini P."/>
        </authorList>
    </citation>
    <scope>NUCLEOTIDE SEQUENCE [LARGE SCALE GENOMIC DNA]</scope>
    <source>
        <strain evidence="2 3">SOSP1-30</strain>
    </source>
</reference>
<feature type="transmembrane region" description="Helical" evidence="1">
    <location>
        <begin position="54"/>
        <end position="73"/>
    </location>
</feature>
<keyword evidence="1" id="KW-1133">Transmembrane helix</keyword>
<dbReference type="Pfam" id="PF19728">
    <property type="entry name" value="DUF6220"/>
    <property type="match status" value="1"/>
</dbReference>
<dbReference type="Proteomes" id="UP000654345">
    <property type="component" value="Unassembled WGS sequence"/>
</dbReference>
<feature type="transmembrane region" description="Helical" evidence="1">
    <location>
        <begin position="211"/>
        <end position="234"/>
    </location>
</feature>
<name>A0ABQ3UWS4_9CHLR</name>
<proteinExistence type="predicted"/>
<keyword evidence="1" id="KW-0472">Membrane</keyword>
<gene>
    <name evidence="2" type="ORF">KSB_57790</name>
</gene>
<organism evidence="2 3">
    <name type="scientific">Ktedonobacter robiniae</name>
    <dbReference type="NCBI Taxonomy" id="2778365"/>
    <lineage>
        <taxon>Bacteria</taxon>
        <taxon>Bacillati</taxon>
        <taxon>Chloroflexota</taxon>
        <taxon>Ktedonobacteria</taxon>
        <taxon>Ktedonobacterales</taxon>
        <taxon>Ktedonobacteraceae</taxon>
        <taxon>Ktedonobacter</taxon>
    </lineage>
</organism>
<sequence length="315" mass="34315">MQVSHKKTPVTHSRMLLFYLTLAGLILLGILIEGFLIGTSIFAGTTWGRATHGALGLLLLLLTLLLPLAALLARLPGKMTIWSAALFVLTLLQVTLAGFARSVPFLAALHPSNAMLLFGLNVILIVQGWQMIGKKSPEMEQAQTAKVLPDDVLPRHQVPLEINLATGGYLLYTLISVGVLTLFLLNRNDVVNAVKALNPGFSQSEIDGSVFSIQVIVVGAHLFFGTCTACLAFLIRTGKNWVRIASSVVVGLVVLEICYEWLSPTDVPAVLAPNQRIYAVFVQILMILMILSCATLQWIPQVSRDFFSAEKRQIS</sequence>
<dbReference type="EMBL" id="BNJG01000002">
    <property type="protein sequence ID" value="GHO57304.1"/>
    <property type="molecule type" value="Genomic_DNA"/>
</dbReference>
<feature type="transmembrane region" description="Helical" evidence="1">
    <location>
        <begin position="241"/>
        <end position="262"/>
    </location>
</feature>
<keyword evidence="3" id="KW-1185">Reference proteome</keyword>
<accession>A0ABQ3UWS4</accession>
<feature type="transmembrane region" description="Helical" evidence="1">
    <location>
        <begin position="16"/>
        <end position="42"/>
    </location>
</feature>
<evidence type="ECO:0000256" key="1">
    <source>
        <dbReference type="SAM" id="Phobius"/>
    </source>
</evidence>
<feature type="transmembrane region" description="Helical" evidence="1">
    <location>
        <begin position="105"/>
        <end position="126"/>
    </location>
</feature>
<comment type="caution">
    <text evidence="2">The sequence shown here is derived from an EMBL/GenBank/DDBJ whole genome shotgun (WGS) entry which is preliminary data.</text>
</comment>
<protein>
    <submittedName>
        <fullName evidence="2">Uncharacterized protein</fullName>
    </submittedName>
</protein>
<dbReference type="RefSeq" id="WP_201373722.1">
    <property type="nucleotide sequence ID" value="NZ_BNJG01000002.1"/>
</dbReference>
<feature type="transmembrane region" description="Helical" evidence="1">
    <location>
        <begin position="164"/>
        <end position="185"/>
    </location>
</feature>